<dbReference type="EMBL" id="CP090030">
    <property type="protein sequence ID" value="UPK89624.1"/>
    <property type="molecule type" value="Genomic_DNA"/>
</dbReference>
<protein>
    <submittedName>
        <fullName evidence="1">Uncharacterized protein</fullName>
    </submittedName>
</protein>
<dbReference type="Proteomes" id="UP000830768">
    <property type="component" value="Chromosome 1"/>
</dbReference>
<proteinExistence type="predicted"/>
<accession>A0ACD3YKZ7</accession>
<evidence type="ECO:0000313" key="1">
    <source>
        <dbReference type="EMBL" id="UPK89624.1"/>
    </source>
</evidence>
<organism evidence="1 2">
    <name type="scientific">Fusarium solani subsp. cucurbitae</name>
    <name type="common">Neocosmosporum cucurbitae</name>
    <dbReference type="NCBI Taxonomy" id="2747967"/>
    <lineage>
        <taxon>Eukaryota</taxon>
        <taxon>Fungi</taxon>
        <taxon>Dikarya</taxon>
        <taxon>Ascomycota</taxon>
        <taxon>Pezizomycotina</taxon>
        <taxon>Sordariomycetes</taxon>
        <taxon>Hypocreomycetidae</taxon>
        <taxon>Hypocreales</taxon>
        <taxon>Nectriaceae</taxon>
        <taxon>Fusarium</taxon>
        <taxon>Fusarium solani species complex</taxon>
    </lineage>
</organism>
<evidence type="ECO:0000313" key="2">
    <source>
        <dbReference type="Proteomes" id="UP000830768"/>
    </source>
</evidence>
<keyword evidence="2" id="KW-1185">Reference proteome</keyword>
<name>A0ACD3YKZ7_FUSSC</name>
<sequence>MTRHVMAETYIRLSSAINGSHLWYRNSQRELLEYITAGMPPGFSFVGSVLQYFLFILDWVKMMLQNTILGLWLSSLAATLASPQPQLTSLIESGSSTLNWKPCDLDLSDEIKAAMRERGDCATIEVPLDYTNPQSDKTIKLQLIRFNATKEPFKGSVLWNPGGPGISGIETFATLGPDFRDIIGGHHHAISFDPRGVGRTIPFSCRPQNTPAKVTRRGDSTLPQADLWSYIKNQKWAELSAIADACYATQQEYGRYISTAFVARDVMKIVDALGEDGKLRYWGISYGTILGQVVASLFPDRIGRLLLDSNSLADSYLTATGVGGPRDAEKSLMYMFSECVKVGPKTCRLANYAGRRTTVEDLRDAVEDLFQKLTEMKNLPPGLSKEEFPAGGNSILQRLKLLIIEGMSSPGGYPKVATILSQALNGRWKKALAIEETPVSEWNRGTEAFAGIACSDSSFRVQDPNDLYPMYRAHLAESSFGDAIAADYLGCGAWRFQAAEGVDTDKLRNVNTSFPVLVINGAYDPVTSLTHAWQVSSRFKGSRMLVHEGVGHGVTYHASNCTLNAIAKYFRDGVLPEVGAVCKPNMLAFEYAKLVS</sequence>
<gene>
    <name evidence="1" type="ORF">LCI18_000559</name>
</gene>
<reference evidence="1" key="1">
    <citation type="submission" date="2021-11" db="EMBL/GenBank/DDBJ databases">
        <title>Fusarium solani-melongenae Genome sequencing and assembly.</title>
        <authorList>
            <person name="Xie S."/>
            <person name="Huang L."/>
            <person name="Zhang X."/>
        </authorList>
    </citation>
    <scope>NUCLEOTIDE SEQUENCE</scope>
    <source>
        <strain evidence="1">CRI 24-3</strain>
    </source>
</reference>